<organism evidence="5 6">
    <name type="scientific">Haloactinopolyspora alba</name>
    <dbReference type="NCBI Taxonomy" id="648780"/>
    <lineage>
        <taxon>Bacteria</taxon>
        <taxon>Bacillati</taxon>
        <taxon>Actinomycetota</taxon>
        <taxon>Actinomycetes</taxon>
        <taxon>Jiangellales</taxon>
        <taxon>Jiangellaceae</taxon>
        <taxon>Haloactinopolyspora</taxon>
    </lineage>
</organism>
<dbReference type="GO" id="GO:0016757">
    <property type="term" value="F:glycosyltransferase activity"/>
    <property type="evidence" value="ECO:0007669"/>
    <property type="project" value="UniProtKB-KW"/>
</dbReference>
<dbReference type="InterPro" id="IPR045857">
    <property type="entry name" value="O16G_dom_2"/>
</dbReference>
<dbReference type="GO" id="GO:0005975">
    <property type="term" value="P:carbohydrate metabolic process"/>
    <property type="evidence" value="ECO:0007669"/>
    <property type="project" value="InterPro"/>
</dbReference>
<dbReference type="RefSeq" id="WP_106538536.1">
    <property type="nucleotide sequence ID" value="NZ_ML142899.1"/>
</dbReference>
<dbReference type="OrthoDB" id="9043248at2"/>
<dbReference type="Gene3D" id="3.90.400.10">
    <property type="entry name" value="Oligo-1,6-glucosidase, Domain 2"/>
    <property type="match status" value="1"/>
</dbReference>
<dbReference type="InterPro" id="IPR006047">
    <property type="entry name" value="GH13_cat_dom"/>
</dbReference>
<dbReference type="Gene3D" id="2.60.40.1180">
    <property type="entry name" value="Golgi alpha-mannosidase II"/>
    <property type="match status" value="1"/>
</dbReference>
<proteinExistence type="predicted"/>
<dbReference type="Proteomes" id="UP000243528">
    <property type="component" value="Unassembled WGS sequence"/>
</dbReference>
<sequence>MTAATSGIRELLAFVYDGRTADDLADRLEKRYPVAVNDRRVRFDSADAVLISYADTVRNGPVPPLRTLRRVVGEHAPEYTHLHVLPFFPSSGDGGFSVTDFTAVDPAHGTWDDVTALAGDRRLMVDLVLNHVSAESAWFRRFLAGDAEHAGWFHVVDPAADLSAVFRPRTHPLLTRFETADGPAHVWTTFSADQVDLDFSNPAVLEAVLDVLAGYVANGARMLRLDAVGFVWKELGTPCLHHPKTHAIVKLVRAFLDRIAPGVQVVTETNVPHADNVAYFGDGHDEAQMVYNFSLPPLVLDAFTRGSAADLSNWAANLQTPGETTFFNFLASHDGIGMTPASPIIGPERVAALAERARRLGGDWSGRTTDDGTVVPYELNINYADALADHPGQDGREIAGRMLAAASIQFALQGVPGVYIHSHLGSRSWRDGPSVTAERRSINRERLALDRLDAELADPRGARAVTVEGHRRLLRARRDHPAFDPYTPHHVEPVDPRVFSLIRQNEHGEMWCVTNVSAGTVDVDSLPGWARRRDVLTGRTETGRVELGPYEYRWYRRS</sequence>
<evidence type="ECO:0000313" key="6">
    <source>
        <dbReference type="Proteomes" id="UP000243528"/>
    </source>
</evidence>
<dbReference type="EMBL" id="PYGE01000014">
    <property type="protein sequence ID" value="PSL01289.1"/>
    <property type="molecule type" value="Genomic_DNA"/>
</dbReference>
<dbReference type="AlphaFoldDB" id="A0A2P8DVP8"/>
<keyword evidence="2" id="KW-0808">Transferase</keyword>
<reference evidence="5 6" key="1">
    <citation type="submission" date="2018-03" db="EMBL/GenBank/DDBJ databases">
        <title>Genomic Encyclopedia of Archaeal and Bacterial Type Strains, Phase II (KMG-II): from individual species to whole genera.</title>
        <authorList>
            <person name="Goeker M."/>
        </authorList>
    </citation>
    <scope>NUCLEOTIDE SEQUENCE [LARGE SCALE GENOMIC DNA]</scope>
    <source>
        <strain evidence="5 6">DSM 45211</strain>
    </source>
</reference>
<dbReference type="PIRSF" id="PIRSF003059">
    <property type="entry name" value="Sucrose_phosphorylase"/>
    <property type="match status" value="1"/>
</dbReference>
<dbReference type="GO" id="GO:0016798">
    <property type="term" value="F:hydrolase activity, acting on glycosyl bonds"/>
    <property type="evidence" value="ECO:0007669"/>
    <property type="project" value="UniProtKB-KW"/>
</dbReference>
<dbReference type="Pfam" id="PF00128">
    <property type="entry name" value="Alpha-amylase"/>
    <property type="match status" value="1"/>
</dbReference>
<evidence type="ECO:0000256" key="1">
    <source>
        <dbReference type="ARBA" id="ARBA00022676"/>
    </source>
</evidence>
<feature type="binding site" evidence="3">
    <location>
        <position position="131"/>
    </location>
    <ligand>
        <name>substrate</name>
    </ligand>
</feature>
<evidence type="ECO:0000313" key="5">
    <source>
        <dbReference type="EMBL" id="PSL01289.1"/>
    </source>
</evidence>
<feature type="domain" description="Glycosyl hydrolase family 13 catalytic" evidence="4">
    <location>
        <begin position="47"/>
        <end position="446"/>
    </location>
</feature>
<feature type="binding site" evidence="3">
    <location>
        <begin position="224"/>
        <end position="226"/>
    </location>
    <ligand>
        <name>substrate</name>
    </ligand>
</feature>
<dbReference type="PANTHER" id="PTHR10357">
    <property type="entry name" value="ALPHA-AMYLASE FAMILY MEMBER"/>
    <property type="match status" value="1"/>
</dbReference>
<keyword evidence="1" id="KW-0328">Glycosyltransferase</keyword>
<dbReference type="SUPFAM" id="SSF51445">
    <property type="entry name" value="(Trans)glycosidases"/>
    <property type="match status" value="1"/>
</dbReference>
<name>A0A2P8DVP8_9ACTN</name>
<comment type="caution">
    <text evidence="5">The sequence shown here is derived from an EMBL/GenBank/DDBJ whole genome shotgun (WGS) entry which is preliminary data.</text>
</comment>
<protein>
    <submittedName>
        <fullName evidence="5">Sucrose phosphorylase</fullName>
    </submittedName>
</protein>
<evidence type="ECO:0000259" key="4">
    <source>
        <dbReference type="SMART" id="SM00642"/>
    </source>
</evidence>
<gene>
    <name evidence="5" type="ORF">CLV30_11419</name>
</gene>
<feature type="binding site" evidence="3">
    <location>
        <begin position="333"/>
        <end position="334"/>
    </location>
    <ligand>
        <name>substrate</name>
    </ligand>
</feature>
<dbReference type="InterPro" id="IPR017853">
    <property type="entry name" value="GH"/>
</dbReference>
<dbReference type="InterPro" id="IPR016377">
    <property type="entry name" value="Sucrose_GGa_phosphorylase-rel"/>
</dbReference>
<dbReference type="SMART" id="SM00642">
    <property type="entry name" value="Aamy"/>
    <property type="match status" value="1"/>
</dbReference>
<evidence type="ECO:0000256" key="2">
    <source>
        <dbReference type="ARBA" id="ARBA00022679"/>
    </source>
</evidence>
<evidence type="ECO:0000256" key="3">
    <source>
        <dbReference type="PIRSR" id="PIRSR003059-2"/>
    </source>
</evidence>
<dbReference type="InterPro" id="IPR013780">
    <property type="entry name" value="Glyco_hydro_b"/>
</dbReference>
<feature type="binding site" evidence="3">
    <location>
        <position position="440"/>
    </location>
    <ligand>
        <name>substrate</name>
    </ligand>
</feature>
<keyword evidence="6" id="KW-1185">Reference proteome</keyword>
<accession>A0A2P8DVP8</accession>
<dbReference type="Gene3D" id="3.20.20.80">
    <property type="entry name" value="Glycosidases"/>
    <property type="match status" value="1"/>
</dbReference>
<feature type="binding site" evidence="3">
    <location>
        <position position="93"/>
    </location>
    <ligand>
        <name>substrate</name>
    </ligand>
</feature>
<dbReference type="PANTHER" id="PTHR10357:SF214">
    <property type="entry name" value="GLUCOSYLGLYCERATE PHOSPHORYLASE"/>
    <property type="match status" value="1"/>
</dbReference>